<accession>K2F745</accession>
<dbReference type="AlphaFoldDB" id="K2F745"/>
<protein>
    <submittedName>
        <fullName evidence="1">Uncharacterized protein</fullName>
    </submittedName>
</protein>
<dbReference type="EMBL" id="AMFJ01000617">
    <property type="protein sequence ID" value="EKE26966.1"/>
    <property type="molecule type" value="Genomic_DNA"/>
</dbReference>
<gene>
    <name evidence="1" type="ORF">ACD_4C00101G0003</name>
</gene>
<sequence>MKNSIEPVKWTKEFFDMYEWKEELVARELDYMNSYIKLYNLLEDWTEEKKILWEFLVLLFINPVWEYLWVDLWIPLKEDFSDKDELRNAELHWKIEEIRERYKNAIN</sequence>
<name>K2F745_9BACT</name>
<evidence type="ECO:0000313" key="1">
    <source>
        <dbReference type="EMBL" id="EKE26966.1"/>
    </source>
</evidence>
<comment type="caution">
    <text evidence="1">The sequence shown here is derived from an EMBL/GenBank/DDBJ whole genome shotgun (WGS) entry which is preliminary data.</text>
</comment>
<reference evidence="1" key="1">
    <citation type="journal article" date="2012" name="Science">
        <title>Fermentation, hydrogen, and sulfur metabolism in multiple uncultivated bacterial phyla.</title>
        <authorList>
            <person name="Wrighton K.C."/>
            <person name="Thomas B.C."/>
            <person name="Sharon I."/>
            <person name="Miller C.S."/>
            <person name="Castelle C.J."/>
            <person name="VerBerkmoes N.C."/>
            <person name="Wilkins M.J."/>
            <person name="Hettich R.L."/>
            <person name="Lipton M.S."/>
            <person name="Williams K.H."/>
            <person name="Long P.E."/>
            <person name="Banfield J.F."/>
        </authorList>
    </citation>
    <scope>NUCLEOTIDE SEQUENCE [LARGE SCALE GENOMIC DNA]</scope>
</reference>
<proteinExistence type="predicted"/>
<organism evidence="1">
    <name type="scientific">uncultured bacterium</name>
    <name type="common">gcode 4</name>
    <dbReference type="NCBI Taxonomy" id="1234023"/>
    <lineage>
        <taxon>Bacteria</taxon>
        <taxon>environmental samples</taxon>
    </lineage>
</organism>